<keyword evidence="1" id="KW-0812">Transmembrane</keyword>
<dbReference type="SUPFAM" id="SSF82051">
    <property type="entry name" value="Obg GTP-binding protein N-terminal domain"/>
    <property type="match status" value="1"/>
</dbReference>
<feature type="domain" description="Obg" evidence="2">
    <location>
        <begin position="1"/>
        <end position="146"/>
    </location>
</feature>
<dbReference type="InterPro" id="IPR045086">
    <property type="entry name" value="OBG_GTPase"/>
</dbReference>
<evidence type="ECO:0000256" key="1">
    <source>
        <dbReference type="SAM" id="Phobius"/>
    </source>
</evidence>
<keyword evidence="1" id="KW-0472">Membrane</keyword>
<dbReference type="InterPro" id="IPR036726">
    <property type="entry name" value="GTP1_OBG_dom_sf"/>
</dbReference>
<dbReference type="Pfam" id="PF01018">
    <property type="entry name" value="GTP1_OBG"/>
    <property type="match status" value="1"/>
</dbReference>
<gene>
    <name evidence="3" type="ordered locus">CRP_131</name>
</gene>
<dbReference type="PROSITE" id="PS51883">
    <property type="entry name" value="OBG"/>
    <property type="match status" value="1"/>
</dbReference>
<dbReference type="AlphaFoldDB" id="Q05FK9"/>
<dbReference type="STRING" id="387662.CRP_131"/>
<dbReference type="KEGG" id="crp:CRP_131"/>
<accession>Q05FK9</accession>
<protein>
    <submittedName>
        <fullName evidence="3">Putative GTPase</fullName>
    </submittedName>
</protein>
<evidence type="ECO:0000313" key="3">
    <source>
        <dbReference type="EMBL" id="BAF35162.1"/>
    </source>
</evidence>
<dbReference type="InterPro" id="IPR006169">
    <property type="entry name" value="GTP1_OBG_dom"/>
</dbReference>
<keyword evidence="1" id="KW-1133">Transmembrane helix</keyword>
<sequence>MFIKQIIYIKSGDGGNGLISFLKIRNKIFPNGGNGGNGGDVYLNCNNNTKIISKINYSAENGKTGKNKIRHGKTGQSLIIKFPIGSYIEIENYKIYLVCNNFFVKILKGGKGGLGNHYFKNYFNKKIATKGEKTKFVTCLFVYKFFIKSFVLNINSNNLDVFKINFISKIYLIIINLNIIHILIKIIKFYFYFLYLKNFKNNYYWIILNINKNIFFLKLFNKIKLIVFPTFFISKIFNFGLKKIIHYLFLWKNS</sequence>
<dbReference type="Proteomes" id="UP000000777">
    <property type="component" value="Chromosome"/>
</dbReference>
<dbReference type="PANTHER" id="PTHR11702">
    <property type="entry name" value="DEVELOPMENTALLY REGULATED GTP-BINDING PROTEIN-RELATED"/>
    <property type="match status" value="1"/>
</dbReference>
<dbReference type="HOGENOM" id="CLU_1092777_0_0_6"/>
<dbReference type="GO" id="GO:0042254">
    <property type="term" value="P:ribosome biogenesis"/>
    <property type="evidence" value="ECO:0007669"/>
    <property type="project" value="UniProtKB-UniRule"/>
</dbReference>
<dbReference type="OrthoDB" id="9807318at2"/>
<evidence type="ECO:0000313" key="4">
    <source>
        <dbReference type="Proteomes" id="UP000000777"/>
    </source>
</evidence>
<proteinExistence type="predicted"/>
<dbReference type="EMBL" id="AP009180">
    <property type="protein sequence ID" value="BAF35162.1"/>
    <property type="molecule type" value="Genomic_DNA"/>
</dbReference>
<dbReference type="PANTHER" id="PTHR11702:SF31">
    <property type="entry name" value="MITOCHONDRIAL RIBOSOME-ASSOCIATED GTPASE 2"/>
    <property type="match status" value="1"/>
</dbReference>
<evidence type="ECO:0000259" key="2">
    <source>
        <dbReference type="PROSITE" id="PS51883"/>
    </source>
</evidence>
<name>Q05FK9_CARRP</name>
<dbReference type="GO" id="GO:0003924">
    <property type="term" value="F:GTPase activity"/>
    <property type="evidence" value="ECO:0007669"/>
    <property type="project" value="InterPro"/>
</dbReference>
<feature type="transmembrane region" description="Helical" evidence="1">
    <location>
        <begin position="170"/>
        <end position="191"/>
    </location>
</feature>
<dbReference type="GO" id="GO:0005525">
    <property type="term" value="F:GTP binding"/>
    <property type="evidence" value="ECO:0007669"/>
    <property type="project" value="InterPro"/>
</dbReference>
<organism evidence="3 4">
    <name type="scientific">Carsonella ruddii (strain PV)</name>
    <dbReference type="NCBI Taxonomy" id="387662"/>
    <lineage>
        <taxon>Bacteria</taxon>
        <taxon>Pseudomonadati</taxon>
        <taxon>Pseudomonadota</taxon>
        <taxon>Gammaproteobacteria</taxon>
        <taxon>Oceanospirillales</taxon>
        <taxon>Halomonadaceae</taxon>
        <taxon>Zymobacter group</taxon>
        <taxon>Candidatus Carsonella</taxon>
    </lineage>
</organism>
<dbReference type="RefSeq" id="WP_011672354.1">
    <property type="nucleotide sequence ID" value="NC_008512.1"/>
</dbReference>
<dbReference type="Gene3D" id="2.70.210.12">
    <property type="entry name" value="GTP1/OBG domain"/>
    <property type="match status" value="1"/>
</dbReference>
<reference evidence="3 4" key="1">
    <citation type="journal article" date="2006" name="Science">
        <title>The 160-kilobase genome of the bacterial endosymbiont Carsonella.</title>
        <authorList>
            <person name="Nakabachi A."/>
            <person name="Yamashita A."/>
            <person name="Toh H."/>
            <person name="Ishikawa H."/>
            <person name="Dunbar H."/>
            <person name="Moran N."/>
            <person name="Hattori M."/>
        </authorList>
    </citation>
    <scope>NUCLEOTIDE SEQUENCE [LARGE SCALE GENOMIC DNA]</scope>
    <source>
        <strain evidence="3 4">PV</strain>
    </source>
</reference>